<gene>
    <name evidence="1" type="ORF">EMEDMD4_1310102</name>
</gene>
<dbReference type="Proteomes" id="UP000507954">
    <property type="component" value="Unassembled WGS sequence"/>
</dbReference>
<dbReference type="AlphaFoldDB" id="A0A508WRG1"/>
<protein>
    <submittedName>
        <fullName evidence="1">Uncharacterized protein</fullName>
    </submittedName>
</protein>
<sequence>MSSNRRATQPSGVGWQAIRRGYLL</sequence>
<proteinExistence type="predicted"/>
<reference evidence="1" key="1">
    <citation type="submission" date="2019-06" db="EMBL/GenBank/DDBJ databases">
        <authorList>
            <person name="Le Quere A."/>
            <person name="Colella S."/>
        </authorList>
    </citation>
    <scope>NUCLEOTIDE SEQUENCE</scope>
    <source>
        <strain evidence="1">EmedicaeMD41</strain>
    </source>
</reference>
<name>A0A508WRG1_9HYPH</name>
<organism evidence="1">
    <name type="scientific">Sinorhizobium medicae</name>
    <dbReference type="NCBI Taxonomy" id="110321"/>
    <lineage>
        <taxon>Bacteria</taxon>
        <taxon>Pseudomonadati</taxon>
        <taxon>Pseudomonadota</taxon>
        <taxon>Alphaproteobacteria</taxon>
        <taxon>Hyphomicrobiales</taxon>
        <taxon>Rhizobiaceae</taxon>
        <taxon>Sinorhizobium/Ensifer group</taxon>
        <taxon>Sinorhizobium</taxon>
    </lineage>
</organism>
<dbReference type="EMBL" id="CABFNB010000037">
    <property type="protein sequence ID" value="VTZ60108.1"/>
    <property type="molecule type" value="Genomic_DNA"/>
</dbReference>
<evidence type="ECO:0000313" key="1">
    <source>
        <dbReference type="EMBL" id="VTZ60108.1"/>
    </source>
</evidence>
<accession>A0A508WRG1</accession>